<dbReference type="PANTHER" id="PTHR46056:SF12">
    <property type="entry name" value="LONG-CHAIN-ALCOHOL OXIDASE"/>
    <property type="match status" value="1"/>
</dbReference>
<dbReference type="EMBL" id="AFEU01000003">
    <property type="protein sequence ID" value="EIJ78504.1"/>
    <property type="molecule type" value="Genomic_DNA"/>
</dbReference>
<evidence type="ECO:0000313" key="8">
    <source>
        <dbReference type="EMBL" id="EIJ78504.1"/>
    </source>
</evidence>
<comment type="similarity">
    <text evidence="1">Belongs to the GMC oxidoreductase family.</text>
</comment>
<evidence type="ECO:0000256" key="3">
    <source>
        <dbReference type="ARBA" id="ARBA00022827"/>
    </source>
</evidence>
<dbReference type="STRING" id="997296.PB1_13139"/>
<evidence type="ECO:0000259" key="5">
    <source>
        <dbReference type="Pfam" id="PF00732"/>
    </source>
</evidence>
<dbReference type="PRINTS" id="PR00411">
    <property type="entry name" value="PNDRDTASEI"/>
</dbReference>
<keyword evidence="4" id="KW-0560">Oxidoreductase</keyword>
<dbReference type="OrthoDB" id="9787779at2"/>
<evidence type="ECO:0000313" key="9">
    <source>
        <dbReference type="Proteomes" id="UP000010523"/>
    </source>
</evidence>
<feature type="domain" description="Glucose-methanol-choline oxidoreductase C-terminal" evidence="7">
    <location>
        <begin position="444"/>
        <end position="556"/>
    </location>
</feature>
<dbReference type="RefSeq" id="WP_004437007.1">
    <property type="nucleotide sequence ID" value="NZ_AFEU01000003.1"/>
</dbReference>
<sequence>MRLDADVIIIGAGGGGAVAAKELGELGIKVVVLEAGPWYGNKKWANPNQERGSVSSCDVDDLDINLLRQQYTKHEHTMNSFEFGRFRWGPADRRRPPWHRNVPKNGLIWQSAGVGGSTQHYWANSPRAYSMAIDDVWPISYRELIPYYEKVEDTLPVRPAPTSAKEELFYYGAKKAGWSMLNTLNPTSPGYRPQPNAILNPNERLMDENTSLDELSKMEGCTLSGHCMNGCPHGPSIDKVAKRSTNISYVPLALKTKNVEIRPNTYTIKILTENHFKEGIRAIGVQYRDTWTGESGELYAKVIVMAAGSIESPRLWLNSELPQNSWVGRGLTNHYWDWITGVFDEKDLLSILGQHNVNPFVGPTSGGRFDYPGLGCIQPSGLSPGLFSSLTFGFSESGYHFAQNSSSANPWDLQGRVVGNELLEWMYNYKNTLSIMILTDDQPNKMNGVTIHPAVKDEHGPIPVVRYTASKKDKQKRNQLAKIAADILRQAGAKKIIRSDWPSHLFAHLESTMRMGFVVDSNCEAYQVKRLFIADNSAHFNGIGGPNPTLTTQALATRTAEKIAIKYFS</sequence>
<feature type="domain" description="FAD-binding" evidence="6">
    <location>
        <begin position="4"/>
        <end position="36"/>
    </location>
</feature>
<evidence type="ECO:0000256" key="2">
    <source>
        <dbReference type="ARBA" id="ARBA00022630"/>
    </source>
</evidence>
<proteinExistence type="inferred from homology"/>
<dbReference type="InterPro" id="IPR000172">
    <property type="entry name" value="GMC_OxRdtase_N"/>
</dbReference>
<dbReference type="AlphaFoldDB" id="I3DW83"/>
<evidence type="ECO:0000256" key="1">
    <source>
        <dbReference type="ARBA" id="ARBA00010790"/>
    </source>
</evidence>
<reference evidence="8 9" key="1">
    <citation type="journal article" date="2012" name="Appl. Environ. Microbiol.">
        <title>Genome Sequence of Thermotolerant Bacillus methanolicus: Features and Regulation Related to Methylotrophy and Production of L-Lysine and L-Glutamate from Methanol.</title>
        <authorList>
            <person name="Heggeset T.M."/>
            <person name="Krog A."/>
            <person name="Balzer S."/>
            <person name="Wentzel A."/>
            <person name="Ellingsen T.E."/>
            <person name="Brautaset T."/>
        </authorList>
    </citation>
    <scope>NUCLEOTIDE SEQUENCE [LARGE SCALE GENOMIC DNA]</scope>
    <source>
        <strain evidence="8 9">PB1</strain>
    </source>
</reference>
<gene>
    <name evidence="8" type="ORF">PB1_13139</name>
</gene>
<evidence type="ECO:0000256" key="4">
    <source>
        <dbReference type="ARBA" id="ARBA00023002"/>
    </source>
</evidence>
<keyword evidence="3" id="KW-0274">FAD</keyword>
<dbReference type="Pfam" id="PF00732">
    <property type="entry name" value="GMC_oxred_N"/>
    <property type="match status" value="1"/>
</dbReference>
<dbReference type="Proteomes" id="UP000010523">
    <property type="component" value="Unassembled WGS sequence"/>
</dbReference>
<evidence type="ECO:0000259" key="7">
    <source>
        <dbReference type="Pfam" id="PF05199"/>
    </source>
</evidence>
<dbReference type="Pfam" id="PF01494">
    <property type="entry name" value="FAD_binding_3"/>
    <property type="match status" value="1"/>
</dbReference>
<accession>I3DW83</accession>
<dbReference type="Pfam" id="PF05199">
    <property type="entry name" value="GMC_oxred_C"/>
    <property type="match status" value="1"/>
</dbReference>
<name>I3DW83_BACMT</name>
<dbReference type="Gene3D" id="3.50.50.60">
    <property type="entry name" value="FAD/NAD(P)-binding domain"/>
    <property type="match status" value="2"/>
</dbReference>
<comment type="caution">
    <text evidence="8">The sequence shown here is derived from an EMBL/GenBank/DDBJ whole genome shotgun (WGS) entry which is preliminary data.</text>
</comment>
<dbReference type="PANTHER" id="PTHR46056">
    <property type="entry name" value="LONG-CHAIN-ALCOHOL OXIDASE"/>
    <property type="match status" value="1"/>
</dbReference>
<protein>
    <recommendedName>
        <fullName evidence="10">Glucose-methanol-choline oxidoreductase</fullName>
    </recommendedName>
</protein>
<dbReference type="InterPro" id="IPR036188">
    <property type="entry name" value="FAD/NAD-bd_sf"/>
</dbReference>
<dbReference type="PATRIC" id="fig|997296.3.peg.2775"/>
<feature type="domain" description="Glucose-methanol-choline oxidoreductase N-terminal" evidence="5">
    <location>
        <begin position="219"/>
        <end position="335"/>
    </location>
</feature>
<keyword evidence="9" id="KW-1185">Reference proteome</keyword>
<keyword evidence="2" id="KW-0285">Flavoprotein</keyword>
<dbReference type="SUPFAM" id="SSF51905">
    <property type="entry name" value="FAD/NAD(P)-binding domain"/>
    <property type="match status" value="1"/>
</dbReference>
<dbReference type="GO" id="GO:0016614">
    <property type="term" value="F:oxidoreductase activity, acting on CH-OH group of donors"/>
    <property type="evidence" value="ECO:0007669"/>
    <property type="project" value="InterPro"/>
</dbReference>
<dbReference type="InterPro" id="IPR007867">
    <property type="entry name" value="GMC_OxRtase_C"/>
</dbReference>
<evidence type="ECO:0008006" key="10">
    <source>
        <dbReference type="Google" id="ProtNLM"/>
    </source>
</evidence>
<dbReference type="GO" id="GO:0071949">
    <property type="term" value="F:FAD binding"/>
    <property type="evidence" value="ECO:0007669"/>
    <property type="project" value="InterPro"/>
</dbReference>
<dbReference type="InterPro" id="IPR002938">
    <property type="entry name" value="FAD-bd"/>
</dbReference>
<organism evidence="8 9">
    <name type="scientific">Bacillus methanolicus PB1</name>
    <dbReference type="NCBI Taxonomy" id="997296"/>
    <lineage>
        <taxon>Bacteria</taxon>
        <taxon>Bacillati</taxon>
        <taxon>Bacillota</taxon>
        <taxon>Bacilli</taxon>
        <taxon>Bacillales</taxon>
        <taxon>Bacillaceae</taxon>
        <taxon>Bacillus</taxon>
    </lineage>
</organism>
<dbReference type="eggNOG" id="COG2303">
    <property type="taxonomic scope" value="Bacteria"/>
</dbReference>
<evidence type="ECO:0000259" key="6">
    <source>
        <dbReference type="Pfam" id="PF01494"/>
    </source>
</evidence>